<dbReference type="InterPro" id="IPR011701">
    <property type="entry name" value="MFS"/>
</dbReference>
<feature type="transmembrane region" description="Helical" evidence="4">
    <location>
        <begin position="361"/>
        <end position="386"/>
    </location>
</feature>
<dbReference type="InterPro" id="IPR052528">
    <property type="entry name" value="Sugar_transport-like"/>
</dbReference>
<gene>
    <name evidence="5" type="ORF">ABOZ73_05990</name>
</gene>
<keyword evidence="1 4" id="KW-0812">Transmembrane</keyword>
<organism evidence="5">
    <name type="scientific">Caulobacter sp. 73W</name>
    <dbReference type="NCBI Taxonomy" id="3161137"/>
    <lineage>
        <taxon>Bacteria</taxon>
        <taxon>Pseudomonadati</taxon>
        <taxon>Pseudomonadota</taxon>
        <taxon>Alphaproteobacteria</taxon>
        <taxon>Caulobacterales</taxon>
        <taxon>Caulobacteraceae</taxon>
        <taxon>Caulobacter</taxon>
    </lineage>
</organism>
<feature type="transmembrane region" description="Helical" evidence="4">
    <location>
        <begin position="84"/>
        <end position="105"/>
    </location>
</feature>
<feature type="transmembrane region" description="Helical" evidence="4">
    <location>
        <begin position="264"/>
        <end position="287"/>
    </location>
</feature>
<dbReference type="Pfam" id="PF07690">
    <property type="entry name" value="MFS_1"/>
    <property type="match status" value="1"/>
</dbReference>
<dbReference type="InterPro" id="IPR036259">
    <property type="entry name" value="MFS_trans_sf"/>
</dbReference>
<evidence type="ECO:0000256" key="4">
    <source>
        <dbReference type="SAM" id="Phobius"/>
    </source>
</evidence>
<evidence type="ECO:0000256" key="2">
    <source>
        <dbReference type="ARBA" id="ARBA00022989"/>
    </source>
</evidence>
<keyword evidence="2 4" id="KW-1133">Transmembrane helix</keyword>
<accession>A0AB39KVF4</accession>
<feature type="transmembrane region" description="Helical" evidence="4">
    <location>
        <begin position="420"/>
        <end position="439"/>
    </location>
</feature>
<dbReference type="EMBL" id="CP158375">
    <property type="protein sequence ID" value="XDO97967.1"/>
    <property type="molecule type" value="Genomic_DNA"/>
</dbReference>
<keyword evidence="3 4" id="KW-0472">Membrane</keyword>
<feature type="transmembrane region" description="Helical" evidence="4">
    <location>
        <begin position="183"/>
        <end position="204"/>
    </location>
</feature>
<evidence type="ECO:0000313" key="5">
    <source>
        <dbReference type="EMBL" id="XDO97967.1"/>
    </source>
</evidence>
<dbReference type="GO" id="GO:0022857">
    <property type="term" value="F:transmembrane transporter activity"/>
    <property type="evidence" value="ECO:0007669"/>
    <property type="project" value="InterPro"/>
</dbReference>
<sequence length="506" mass="54165">MFLAPVDSLSDEARERGVRQMVIESAFSNTTGAMTSGVILTAFALYLGAPNSVIGLLAALPFWTQLLQAPSVVLIERMRTRKRIAVVSSVLGRAMLVGMAVLAFFPGGPSLGALLAAQLVYCAAGAVGGCAWNAWIRDLAPEQRLGEIVAKRNIWSTLVSMAAGLAAAFALDAAAPGSPLRGWAFFGLYIVGCVFGMISALIVARMPEPAMPALHEKVDFFALLRAPFRDVNFRRLIAYLASWQFAANLATPFFTVFFVRQLGFSMTFVVLLSVASQLANLVALRSWGLLSDRFSNKSVLAFATPIFILCIAGMVGASQIADRNWAAAYLVGLHLLMGLASAGVTLATANIALKLSPRGSATAYVAASAMVSSAAAGLAPVLGGLFADFFSVRALEIALRWTSPDGLLVVRALRLSNWDFFFLIAAILGLYSLHRLSLVREQGEIDSRRMRAEVLSQARQVVRNMSPVAGLRHLTEIPGAFVRDAQIRARLTRARRNAGISTAPAE</sequence>
<evidence type="ECO:0000256" key="3">
    <source>
        <dbReference type="ARBA" id="ARBA00023136"/>
    </source>
</evidence>
<dbReference type="Gene3D" id="1.20.1250.20">
    <property type="entry name" value="MFS general substrate transporter like domains"/>
    <property type="match status" value="1"/>
</dbReference>
<evidence type="ECO:0000256" key="1">
    <source>
        <dbReference type="ARBA" id="ARBA00022692"/>
    </source>
</evidence>
<feature type="transmembrane region" description="Helical" evidence="4">
    <location>
        <begin position="153"/>
        <end position="171"/>
    </location>
</feature>
<feature type="transmembrane region" description="Helical" evidence="4">
    <location>
        <begin position="327"/>
        <end position="349"/>
    </location>
</feature>
<dbReference type="PANTHER" id="PTHR23526">
    <property type="entry name" value="INTEGRAL MEMBRANE TRANSPORT PROTEIN-RELATED"/>
    <property type="match status" value="1"/>
</dbReference>
<proteinExistence type="predicted"/>
<feature type="transmembrane region" description="Helical" evidence="4">
    <location>
        <begin position="111"/>
        <end position="132"/>
    </location>
</feature>
<dbReference type="SUPFAM" id="SSF103473">
    <property type="entry name" value="MFS general substrate transporter"/>
    <property type="match status" value="1"/>
</dbReference>
<feature type="transmembrane region" description="Helical" evidence="4">
    <location>
        <begin position="236"/>
        <end position="258"/>
    </location>
</feature>
<dbReference type="AlphaFoldDB" id="A0AB39KVF4"/>
<protein>
    <submittedName>
        <fullName evidence="5">MFS transporter</fullName>
    </submittedName>
</protein>
<reference evidence="5" key="1">
    <citation type="submission" date="2024-06" db="EMBL/GenBank/DDBJ databases">
        <title>Caulobacter inopinatus, sp. nov.</title>
        <authorList>
            <person name="Donachie S.P."/>
        </authorList>
    </citation>
    <scope>NUCLEOTIDE SEQUENCE</scope>
    <source>
        <strain evidence="5">73W</strain>
    </source>
</reference>
<dbReference type="RefSeq" id="WP_369061530.1">
    <property type="nucleotide sequence ID" value="NZ_CP158375.1"/>
</dbReference>
<dbReference type="PANTHER" id="PTHR23526:SF2">
    <property type="entry name" value="MAJOR FACILITATOR SUPERFAMILY (MFS) PROFILE DOMAIN-CONTAINING PROTEIN"/>
    <property type="match status" value="1"/>
</dbReference>
<feature type="transmembrane region" description="Helical" evidence="4">
    <location>
        <begin position="38"/>
        <end position="63"/>
    </location>
</feature>
<name>A0AB39KVF4_9CAUL</name>
<feature type="transmembrane region" description="Helical" evidence="4">
    <location>
        <begin position="299"/>
        <end position="321"/>
    </location>
</feature>